<feature type="signal peptide" evidence="5">
    <location>
        <begin position="1"/>
        <end position="20"/>
    </location>
</feature>
<dbReference type="Proteomes" id="UP001320876">
    <property type="component" value="Unassembled WGS sequence"/>
</dbReference>
<dbReference type="Gene3D" id="1.25.40.10">
    <property type="entry name" value="Tetratricopeptide repeat domain"/>
    <property type="match status" value="1"/>
</dbReference>
<proteinExistence type="inferred from homology"/>
<reference evidence="6 7" key="1">
    <citation type="submission" date="2022-10" db="EMBL/GenBank/DDBJ databases">
        <title>Luteolibacter arcticus strain CCTCC AB 2014275, whole genome shotgun sequencing project.</title>
        <authorList>
            <person name="Zhao G."/>
            <person name="Shen L."/>
        </authorList>
    </citation>
    <scope>NUCLEOTIDE SEQUENCE [LARGE SCALE GENOMIC DNA]</scope>
    <source>
        <strain evidence="6 7">CCTCC AB 2014275</strain>
    </source>
</reference>
<sequence>MKLRMIALLASALLSSHGQAQDGDATKLFKSMEPSVVLISDEEGGGSGVVISADGLILTNAHVAGTALPLTVEAMVTEAGKEVRKSFPNATVQKIHPTNDLALLKVTAPGCRFHPAALSKSDADTKAGGTCYVMGFPYLPDQDKPEITITKGIVSAARRMVGGSPYIQLDAAINPGNSGGALINERGVVIGIPTLRFEGSDRIGMAAPVAGLKLEAFVDPKEAKGDPAEAKRLSTIAARLYASDLFSLGTDDEAVAVAIYMQRQAIALEPNNPEWSIAIASMYRRLNKLSLARAYAENAVKLAPKHLGSRTVLAAIHDELKEPAKAAAQRLQALPLLAEDTKPDVKKFLFEKLAENLIETDDGVRAVYVVSWAQAAVGGGGGPGQRLILQTAGQKVPEALVREILDKKSGHSIEDMEAMARKAPAAGSTPPAAPQPAANNDQAATADASASASTVVSKVNFKSGATARLADAPPGVVFHQESSTVEWTPPTFSRMEETRVLFVLTHPDGSEELQVHTVRRK</sequence>
<dbReference type="SUPFAM" id="SSF48452">
    <property type="entry name" value="TPR-like"/>
    <property type="match status" value="1"/>
</dbReference>
<evidence type="ECO:0000313" key="6">
    <source>
        <dbReference type="EMBL" id="MCW1923649.1"/>
    </source>
</evidence>
<evidence type="ECO:0000313" key="7">
    <source>
        <dbReference type="Proteomes" id="UP001320876"/>
    </source>
</evidence>
<keyword evidence="3" id="KW-0378">Hydrolase</keyword>
<organism evidence="6 7">
    <name type="scientific">Luteolibacter arcticus</name>
    <dbReference type="NCBI Taxonomy" id="1581411"/>
    <lineage>
        <taxon>Bacteria</taxon>
        <taxon>Pseudomonadati</taxon>
        <taxon>Verrucomicrobiota</taxon>
        <taxon>Verrucomicrobiia</taxon>
        <taxon>Verrucomicrobiales</taxon>
        <taxon>Verrucomicrobiaceae</taxon>
        <taxon>Luteolibacter</taxon>
    </lineage>
</organism>
<protein>
    <submittedName>
        <fullName evidence="6">Trypsin-like peptidase domain-containing protein</fullName>
    </submittedName>
</protein>
<comment type="similarity">
    <text evidence="1">Belongs to the peptidase S1C family.</text>
</comment>
<keyword evidence="7" id="KW-1185">Reference proteome</keyword>
<feature type="chain" id="PRO_5046035567" evidence="5">
    <location>
        <begin position="21"/>
        <end position="521"/>
    </location>
</feature>
<dbReference type="EMBL" id="JAPDDT010000005">
    <property type="protein sequence ID" value="MCW1923649.1"/>
    <property type="molecule type" value="Genomic_DNA"/>
</dbReference>
<dbReference type="PANTHER" id="PTHR43343:SF3">
    <property type="entry name" value="PROTEASE DO-LIKE 8, CHLOROPLASTIC"/>
    <property type="match status" value="1"/>
</dbReference>
<dbReference type="InterPro" id="IPR009003">
    <property type="entry name" value="Peptidase_S1_PA"/>
</dbReference>
<feature type="region of interest" description="Disordered" evidence="4">
    <location>
        <begin position="420"/>
        <end position="446"/>
    </location>
</feature>
<gene>
    <name evidence="6" type="ORF">OKA05_13875</name>
</gene>
<keyword evidence="5" id="KW-0732">Signal</keyword>
<accession>A0ABT3GJH5</accession>
<dbReference type="InterPro" id="IPR011990">
    <property type="entry name" value="TPR-like_helical_dom_sf"/>
</dbReference>
<dbReference type="RefSeq" id="WP_264487758.1">
    <property type="nucleotide sequence ID" value="NZ_JAPDDT010000005.1"/>
</dbReference>
<comment type="caution">
    <text evidence="6">The sequence shown here is derived from an EMBL/GenBank/DDBJ whole genome shotgun (WGS) entry which is preliminary data.</text>
</comment>
<dbReference type="SUPFAM" id="SSF50494">
    <property type="entry name" value="Trypsin-like serine proteases"/>
    <property type="match status" value="1"/>
</dbReference>
<dbReference type="PRINTS" id="PR00834">
    <property type="entry name" value="PROTEASES2C"/>
</dbReference>
<dbReference type="Pfam" id="PF13365">
    <property type="entry name" value="Trypsin_2"/>
    <property type="match status" value="1"/>
</dbReference>
<evidence type="ECO:0000256" key="1">
    <source>
        <dbReference type="ARBA" id="ARBA00010541"/>
    </source>
</evidence>
<dbReference type="InterPro" id="IPR051201">
    <property type="entry name" value="Chloro_Bact_Ser_Proteases"/>
</dbReference>
<evidence type="ECO:0000256" key="5">
    <source>
        <dbReference type="SAM" id="SignalP"/>
    </source>
</evidence>
<feature type="compositionally biased region" description="Low complexity" evidence="4">
    <location>
        <begin position="423"/>
        <end position="446"/>
    </location>
</feature>
<dbReference type="PANTHER" id="PTHR43343">
    <property type="entry name" value="PEPTIDASE S12"/>
    <property type="match status" value="1"/>
</dbReference>
<evidence type="ECO:0000256" key="3">
    <source>
        <dbReference type="ARBA" id="ARBA00022801"/>
    </source>
</evidence>
<name>A0ABT3GJH5_9BACT</name>
<keyword evidence="2" id="KW-0645">Protease</keyword>
<evidence type="ECO:0000256" key="4">
    <source>
        <dbReference type="SAM" id="MobiDB-lite"/>
    </source>
</evidence>
<evidence type="ECO:0000256" key="2">
    <source>
        <dbReference type="ARBA" id="ARBA00022670"/>
    </source>
</evidence>
<dbReference type="InterPro" id="IPR001940">
    <property type="entry name" value="Peptidase_S1C"/>
</dbReference>
<dbReference type="Gene3D" id="2.40.10.10">
    <property type="entry name" value="Trypsin-like serine proteases"/>
    <property type="match status" value="2"/>
</dbReference>
<dbReference type="InterPro" id="IPR043504">
    <property type="entry name" value="Peptidase_S1_PA_chymotrypsin"/>
</dbReference>